<feature type="domain" description="PNPLA" evidence="8">
    <location>
        <begin position="77"/>
        <end position="278"/>
    </location>
</feature>
<protein>
    <recommendedName>
        <fullName evidence="6">Patatin</fullName>
        <ecNumber evidence="6">3.1.1.-</ecNumber>
    </recommendedName>
</protein>
<dbReference type="Gene3D" id="3.40.1090.10">
    <property type="entry name" value="Cytosolic phospholipase A2 catalytic domain"/>
    <property type="match status" value="1"/>
</dbReference>
<dbReference type="InterPro" id="IPR016035">
    <property type="entry name" value="Acyl_Trfase/lysoPLipase"/>
</dbReference>
<comment type="caution">
    <text evidence="9">The sequence shown here is derived from an EMBL/GenBank/DDBJ whole genome shotgun (WGS) entry which is preliminary data.</text>
</comment>
<dbReference type="Pfam" id="PF01734">
    <property type="entry name" value="Patatin"/>
    <property type="match status" value="1"/>
</dbReference>
<evidence type="ECO:0000256" key="7">
    <source>
        <dbReference type="SAM" id="MobiDB-lite"/>
    </source>
</evidence>
<dbReference type="GO" id="GO:0016042">
    <property type="term" value="P:lipid catabolic process"/>
    <property type="evidence" value="ECO:0007669"/>
    <property type="project" value="UniProtKB-KW"/>
</dbReference>
<evidence type="ECO:0000256" key="5">
    <source>
        <dbReference type="PROSITE-ProRule" id="PRU01161"/>
    </source>
</evidence>
<evidence type="ECO:0000259" key="8">
    <source>
        <dbReference type="PROSITE" id="PS51635"/>
    </source>
</evidence>
<keyword evidence="4 6" id="KW-0443">Lipid metabolism</keyword>
<feature type="compositionally biased region" description="Low complexity" evidence="7">
    <location>
        <begin position="440"/>
        <end position="453"/>
    </location>
</feature>
<organism evidence="9 10">
    <name type="scientific">Rubus argutus</name>
    <name type="common">Southern blackberry</name>
    <dbReference type="NCBI Taxonomy" id="59490"/>
    <lineage>
        <taxon>Eukaryota</taxon>
        <taxon>Viridiplantae</taxon>
        <taxon>Streptophyta</taxon>
        <taxon>Embryophyta</taxon>
        <taxon>Tracheophyta</taxon>
        <taxon>Spermatophyta</taxon>
        <taxon>Magnoliopsida</taxon>
        <taxon>eudicotyledons</taxon>
        <taxon>Gunneridae</taxon>
        <taxon>Pentapetalae</taxon>
        <taxon>rosids</taxon>
        <taxon>fabids</taxon>
        <taxon>Rosales</taxon>
        <taxon>Rosaceae</taxon>
        <taxon>Rosoideae</taxon>
        <taxon>Rosoideae incertae sedis</taxon>
        <taxon>Rubus</taxon>
    </lineage>
</organism>
<dbReference type="GO" id="GO:0016787">
    <property type="term" value="F:hydrolase activity"/>
    <property type="evidence" value="ECO:0007669"/>
    <property type="project" value="UniProtKB-KW"/>
</dbReference>
<dbReference type="PANTHER" id="PTHR32241:SF12">
    <property type="entry name" value="OS03G0784100 PROTEIN"/>
    <property type="match status" value="1"/>
</dbReference>
<evidence type="ECO:0000256" key="1">
    <source>
        <dbReference type="ARBA" id="ARBA00010240"/>
    </source>
</evidence>
<keyword evidence="3 6" id="KW-0442">Lipid degradation</keyword>
<comment type="domain">
    <text evidence="6">The nitrogen atoms of the two glycine residues in the GGXR motif define the oxyanion hole, and stabilize the oxyanion that forms during the nucleophilic attack by the catalytic serine during substrate cleavage.</text>
</comment>
<comment type="caution">
    <text evidence="5">Lacks conserved residue(s) required for the propagation of feature annotation.</text>
</comment>
<evidence type="ECO:0000256" key="2">
    <source>
        <dbReference type="ARBA" id="ARBA00022801"/>
    </source>
</evidence>
<evidence type="ECO:0000256" key="6">
    <source>
        <dbReference type="RuleBase" id="RU361262"/>
    </source>
</evidence>
<evidence type="ECO:0000256" key="3">
    <source>
        <dbReference type="ARBA" id="ARBA00022963"/>
    </source>
</evidence>
<dbReference type="SUPFAM" id="SSF52151">
    <property type="entry name" value="FabD/lysophospholipase-like"/>
    <property type="match status" value="1"/>
</dbReference>
<comment type="similarity">
    <text evidence="1 6">Belongs to the patatin family.</text>
</comment>
<dbReference type="PROSITE" id="PS51635">
    <property type="entry name" value="PNPLA"/>
    <property type="match status" value="1"/>
</dbReference>
<evidence type="ECO:0000256" key="4">
    <source>
        <dbReference type="ARBA" id="ARBA00023098"/>
    </source>
</evidence>
<dbReference type="Proteomes" id="UP001457282">
    <property type="component" value="Unassembled WGS sequence"/>
</dbReference>
<evidence type="ECO:0000313" key="10">
    <source>
        <dbReference type="Proteomes" id="UP001457282"/>
    </source>
</evidence>
<keyword evidence="10" id="KW-1185">Reference proteome</keyword>
<dbReference type="EMBL" id="JBEDUW010000003">
    <property type="protein sequence ID" value="KAK9937052.1"/>
    <property type="molecule type" value="Genomic_DNA"/>
</dbReference>
<proteinExistence type="inferred from homology"/>
<feature type="region of interest" description="Disordered" evidence="7">
    <location>
        <begin position="431"/>
        <end position="453"/>
    </location>
</feature>
<dbReference type="InterPro" id="IPR002641">
    <property type="entry name" value="PNPLA_dom"/>
</dbReference>
<name>A0AAW1XN70_RUBAR</name>
<dbReference type="AlphaFoldDB" id="A0AAW1XN70"/>
<sequence>MAAAAALSASPLFNIDSNSSVDVDKLSHEIFSILENKFLFGYDIDASKDTHDYSTTATPLHHMKSGKHITGKVRILTIDGAGATDGILAAKSLVHLESCLRRHSGDSTATVSDYFDVVSGSGAGGILAALLFTRSTDGSGRPVFTAQEALNFLFENRRKIFKSSPAGIFRRVLRPAKAEKEREKLFRKTFGDQLTLKDTLKSVLIPCYDMSSRAPFLFSRADAVEMDSYDFKMKDVCTATCAHPAAMGAVEVKSVDKRTKIMAVDGGIAMNNPTAAAITHVLNNKQEFPFCSGVEDLLVVSLGNGESEFGNLSPSGCLRIAGEGASDLVDQAVSMAFGQSRTSNYVRVQANGIIGKCPARLDHSNNNNNNNTDILALAEEMLAQKNVESILFEGKKMVESTNLKKLELFAGEVIKEEERRKTSILPTVALKQTSGSPARTSSATTLSSLSSSC</sequence>
<comment type="function">
    <text evidence="6">Lipolytic acyl hydrolase (LAH).</text>
</comment>
<gene>
    <name evidence="9" type="ORF">M0R45_013869</name>
</gene>
<evidence type="ECO:0000313" key="9">
    <source>
        <dbReference type="EMBL" id="KAK9937052.1"/>
    </source>
</evidence>
<keyword evidence="2 6" id="KW-0378">Hydrolase</keyword>
<accession>A0AAW1XN70</accession>
<reference evidence="9 10" key="1">
    <citation type="journal article" date="2023" name="G3 (Bethesda)">
        <title>A chromosome-length genome assembly and annotation of blackberry (Rubus argutus, cv. 'Hillquist').</title>
        <authorList>
            <person name="Bruna T."/>
            <person name="Aryal R."/>
            <person name="Dudchenko O."/>
            <person name="Sargent D.J."/>
            <person name="Mead D."/>
            <person name="Buti M."/>
            <person name="Cavallini A."/>
            <person name="Hytonen T."/>
            <person name="Andres J."/>
            <person name="Pham M."/>
            <person name="Weisz D."/>
            <person name="Mascagni F."/>
            <person name="Usai G."/>
            <person name="Natali L."/>
            <person name="Bassil N."/>
            <person name="Fernandez G.E."/>
            <person name="Lomsadze A."/>
            <person name="Armour M."/>
            <person name="Olukolu B."/>
            <person name="Poorten T."/>
            <person name="Britton C."/>
            <person name="Davik J."/>
            <person name="Ashrafi H."/>
            <person name="Aiden E.L."/>
            <person name="Borodovsky M."/>
            <person name="Worthington M."/>
        </authorList>
    </citation>
    <scope>NUCLEOTIDE SEQUENCE [LARGE SCALE GENOMIC DNA]</scope>
    <source>
        <strain evidence="9">PI 553951</strain>
    </source>
</reference>
<dbReference type="PANTHER" id="PTHR32241">
    <property type="entry name" value="PATATIN-LIKE PROTEIN 6"/>
    <property type="match status" value="1"/>
</dbReference>
<dbReference type="EC" id="3.1.1.-" evidence="6"/>
<feature type="short sequence motif" description="DGA/G" evidence="5">
    <location>
        <begin position="265"/>
        <end position="267"/>
    </location>
</feature>